<sequence length="62" mass="7111">MTPFVGGRSPRLRLPDTTPDTGCLRLVLLGIDELDCIPIRNPLRLDCFLCCQIQQRFQRLPE</sequence>
<protein>
    <submittedName>
        <fullName evidence="1">Uncharacterized protein</fullName>
    </submittedName>
</protein>
<dbReference type="EMBL" id="PYGJ01000016">
    <property type="protein sequence ID" value="PSL17608.1"/>
    <property type="molecule type" value="Genomic_DNA"/>
</dbReference>
<gene>
    <name evidence="1" type="ORF">CLV88_11655</name>
</gene>
<organism evidence="1 2">
    <name type="scientific">Shimia abyssi</name>
    <dbReference type="NCBI Taxonomy" id="1662395"/>
    <lineage>
        <taxon>Bacteria</taxon>
        <taxon>Pseudomonadati</taxon>
        <taxon>Pseudomonadota</taxon>
        <taxon>Alphaproteobacteria</taxon>
        <taxon>Rhodobacterales</taxon>
        <taxon>Roseobacteraceae</taxon>
    </lineage>
</organism>
<comment type="caution">
    <text evidence="1">The sequence shown here is derived from an EMBL/GenBank/DDBJ whole genome shotgun (WGS) entry which is preliminary data.</text>
</comment>
<accession>A0A2P8F7B5</accession>
<proteinExistence type="predicted"/>
<dbReference type="Proteomes" id="UP000240418">
    <property type="component" value="Unassembled WGS sequence"/>
</dbReference>
<dbReference type="AlphaFoldDB" id="A0A2P8F7B5"/>
<reference evidence="1 2" key="1">
    <citation type="submission" date="2018-03" db="EMBL/GenBank/DDBJ databases">
        <title>Genomic Encyclopedia of Archaeal and Bacterial Type Strains, Phase II (KMG-II): from individual species to whole genera.</title>
        <authorList>
            <person name="Goeker M."/>
        </authorList>
    </citation>
    <scope>NUCLEOTIDE SEQUENCE [LARGE SCALE GENOMIC DNA]</scope>
    <source>
        <strain evidence="1 2">DSM 100673</strain>
    </source>
</reference>
<keyword evidence="2" id="KW-1185">Reference proteome</keyword>
<evidence type="ECO:0000313" key="1">
    <source>
        <dbReference type="EMBL" id="PSL17608.1"/>
    </source>
</evidence>
<evidence type="ECO:0000313" key="2">
    <source>
        <dbReference type="Proteomes" id="UP000240418"/>
    </source>
</evidence>
<name>A0A2P8F7B5_9RHOB</name>